<feature type="domain" description="Kazal-like" evidence="3">
    <location>
        <begin position="37"/>
        <end position="95"/>
    </location>
</feature>
<dbReference type="RefSeq" id="XP_020039086.1">
    <property type="nucleotide sequence ID" value="XM_020183497.1"/>
</dbReference>
<dbReference type="Pfam" id="PF00050">
    <property type="entry name" value="Kazal_1"/>
    <property type="match status" value="1"/>
</dbReference>
<dbReference type="InterPro" id="IPR036058">
    <property type="entry name" value="Kazal_dom_sf"/>
</dbReference>
<keyword evidence="2" id="KW-0732">Signal</keyword>
<evidence type="ECO:0000256" key="1">
    <source>
        <dbReference type="SAM" id="MobiDB-lite"/>
    </source>
</evidence>
<dbReference type="SUPFAM" id="SSF100895">
    <property type="entry name" value="Kazal-type serine protease inhibitors"/>
    <property type="match status" value="1"/>
</dbReference>
<dbReference type="SMART" id="SM00280">
    <property type="entry name" value="KAZAL"/>
    <property type="match status" value="1"/>
</dbReference>
<reference evidence="4" key="1">
    <citation type="submission" date="2025-08" db="UniProtKB">
        <authorList>
            <consortium name="RefSeq"/>
        </authorList>
    </citation>
    <scope>IDENTIFICATION</scope>
    <source>
        <tissue evidence="4">Leukocyte</tissue>
    </source>
</reference>
<dbReference type="PANTHER" id="PTHR21312">
    <property type="entry name" value="SERINE PROTEASE INHIBITOR"/>
    <property type="match status" value="1"/>
</dbReference>
<dbReference type="PANTHER" id="PTHR21312:SF37">
    <property type="entry name" value="SERINE PROTEASE INHIBITOR KAZAL-TYPE 8"/>
    <property type="match status" value="1"/>
</dbReference>
<proteinExistence type="predicted"/>
<accession>A0A8B7W4K8</accession>
<feature type="chain" id="PRO_5034199627" evidence="2">
    <location>
        <begin position="23"/>
        <end position="160"/>
    </location>
</feature>
<gene>
    <name evidence="4" type="primary">Spink8</name>
</gene>
<keyword evidence="4" id="KW-0722">Serine protease inhibitor</keyword>
<sequence>MKATFSNAIVVLLAIFMWTAFAIDFSLPMSSKETDLKETKVLCIKNLKKCWLLSYFKPSEPICGSDRVTYSGECHLCYKILYEGFNITKLHDGLCCGETFRVTHSQPVEFDSCHSAEPGDNAPHTLPGRRPHHCHATVQGPQSGLPGLTPEGPERAVQAN</sequence>
<dbReference type="OrthoDB" id="126772at2759"/>
<evidence type="ECO:0000313" key="4">
    <source>
        <dbReference type="RefSeq" id="XP_020039086.1"/>
    </source>
</evidence>
<feature type="signal peptide" evidence="2">
    <location>
        <begin position="1"/>
        <end position="22"/>
    </location>
</feature>
<dbReference type="InterPro" id="IPR002350">
    <property type="entry name" value="Kazal_dom"/>
</dbReference>
<dbReference type="CTD" id="646424"/>
<evidence type="ECO:0000259" key="3">
    <source>
        <dbReference type="PROSITE" id="PS51465"/>
    </source>
</evidence>
<name>A0A8B7W4K8_CASCN</name>
<keyword evidence="4" id="KW-0646">Protease inhibitor</keyword>
<protein>
    <submittedName>
        <fullName evidence="4">Serine protease inhibitor Kazal-type 8</fullName>
    </submittedName>
</protein>
<dbReference type="Gene3D" id="3.30.60.30">
    <property type="match status" value="1"/>
</dbReference>
<dbReference type="AlphaFoldDB" id="A0A8B7W4K8"/>
<dbReference type="PROSITE" id="PS51465">
    <property type="entry name" value="KAZAL_2"/>
    <property type="match status" value="1"/>
</dbReference>
<feature type="region of interest" description="Disordered" evidence="1">
    <location>
        <begin position="119"/>
        <end position="160"/>
    </location>
</feature>
<organism evidence="4">
    <name type="scientific">Castor canadensis</name>
    <name type="common">American beaver</name>
    <dbReference type="NCBI Taxonomy" id="51338"/>
    <lineage>
        <taxon>Eukaryota</taxon>
        <taxon>Metazoa</taxon>
        <taxon>Chordata</taxon>
        <taxon>Craniata</taxon>
        <taxon>Vertebrata</taxon>
        <taxon>Euteleostomi</taxon>
        <taxon>Mammalia</taxon>
        <taxon>Eutheria</taxon>
        <taxon>Euarchontoglires</taxon>
        <taxon>Glires</taxon>
        <taxon>Rodentia</taxon>
        <taxon>Castorimorpha</taxon>
        <taxon>Castoridae</taxon>
        <taxon>Castor</taxon>
    </lineage>
</organism>
<evidence type="ECO:0000256" key="2">
    <source>
        <dbReference type="SAM" id="SignalP"/>
    </source>
</evidence>
<dbReference type="KEGG" id="ccan:109699009"/>
<dbReference type="GO" id="GO:0004867">
    <property type="term" value="F:serine-type endopeptidase inhibitor activity"/>
    <property type="evidence" value="ECO:0007669"/>
    <property type="project" value="UniProtKB-KW"/>
</dbReference>